<dbReference type="InterPro" id="IPR041112">
    <property type="entry name" value="Nuf2_DHR10-like"/>
</dbReference>
<dbReference type="PANTHER" id="PTHR21650">
    <property type="entry name" value="MEMBRALIN/KINETOCHORE PROTEIN NUF2"/>
    <property type="match status" value="1"/>
</dbReference>
<sequence length="440" mass="51748">MSRRYIFPLLESEEILECIAGLGITFSKKELAQPTPQAVISLCEEFLDMFMGLTSQDLEDKANSLQETIENFDILRESLRFMIFYKITSQFMQSICVDDFSVQDLLKPTTNRLKRILSGVINFAKLREQQLLVFEPDIQKRESLIENYSLLNTQRQTLEQEVLLSQEKRDQNQIIIKQNEGRNDQLYQNLLEIKRICSQTKAEYDQIKQEALELKVKHLELESLISDTLQMTEQLQASIVHSPEKLQIRILDMSDRVQLDRTQQFELDKKSKYLQSKLNELSLTETDMNACVKILEECLVEVDKLEHASNLLSSNQELCEQVDINKRKLEFRKEQLLKQLSNAQEKLQHEQQSRNQKLETAKQRMDQIKEEYQELLQIKSQKAQEADHKQTVIEMTEKQMADMRRELESQSSIISIEFEKLKAHVELYIAELLHTIRRSQ</sequence>
<evidence type="ECO:0000259" key="14">
    <source>
        <dbReference type="Pfam" id="PF18595"/>
    </source>
</evidence>
<keyword evidence="11" id="KW-0137">Centromere</keyword>
<dbReference type="KEGG" id="som:SOMG_02920"/>
<evidence type="ECO:0000256" key="9">
    <source>
        <dbReference type="ARBA" id="ARBA00023242"/>
    </source>
</evidence>
<evidence type="ECO:0000256" key="5">
    <source>
        <dbReference type="ARBA" id="ARBA00022618"/>
    </source>
</evidence>
<dbReference type="GO" id="GO:0045132">
    <property type="term" value="P:meiotic chromosome segregation"/>
    <property type="evidence" value="ECO:0007669"/>
    <property type="project" value="TreeGrafter"/>
</dbReference>
<dbReference type="GO" id="GO:0044877">
    <property type="term" value="F:protein-containing complex binding"/>
    <property type="evidence" value="ECO:0007669"/>
    <property type="project" value="TreeGrafter"/>
</dbReference>
<evidence type="ECO:0000256" key="10">
    <source>
        <dbReference type="ARBA" id="ARBA00023306"/>
    </source>
</evidence>
<dbReference type="GO" id="GO:0051301">
    <property type="term" value="P:cell division"/>
    <property type="evidence" value="ECO:0007669"/>
    <property type="project" value="UniProtKB-KW"/>
</dbReference>
<dbReference type="RefSeq" id="XP_056038334.1">
    <property type="nucleotide sequence ID" value="XM_056181711.1"/>
</dbReference>
<dbReference type="GeneID" id="80876400"/>
<dbReference type="InterPro" id="IPR038275">
    <property type="entry name" value="Nuf2_N_sf"/>
</dbReference>
<dbReference type="GO" id="GO:0051383">
    <property type="term" value="P:kinetochore organization"/>
    <property type="evidence" value="ECO:0007669"/>
    <property type="project" value="TreeGrafter"/>
</dbReference>
<name>A0AAE9WF26_9SCHI</name>
<dbReference type="AlphaFoldDB" id="A0AAE9WF26"/>
<evidence type="ECO:0000313" key="15">
    <source>
        <dbReference type="EMBL" id="WBW74091.1"/>
    </source>
</evidence>
<dbReference type="Gene3D" id="1.10.418.60">
    <property type="entry name" value="Ncd80 complex, Nuf2 subunit"/>
    <property type="match status" value="1"/>
</dbReference>
<dbReference type="Pfam" id="PF03800">
    <property type="entry name" value="Nuf2"/>
    <property type="match status" value="1"/>
</dbReference>
<evidence type="ECO:0000256" key="4">
    <source>
        <dbReference type="ARBA" id="ARBA00022454"/>
    </source>
</evidence>
<keyword evidence="5" id="KW-0132">Cell division</keyword>
<feature type="domain" description="Kinetochore protein Nuf2 N-terminal" evidence="13">
    <location>
        <begin position="5"/>
        <end position="141"/>
    </location>
</feature>
<keyword evidence="10" id="KW-0131">Cell cycle</keyword>
<evidence type="ECO:0000256" key="2">
    <source>
        <dbReference type="ARBA" id="ARBA00004629"/>
    </source>
</evidence>
<comment type="subcellular location">
    <subcellularLocation>
        <location evidence="2">Chromosome</location>
        <location evidence="2">Centromere</location>
        <location evidence="2">Kinetochore</location>
    </subcellularLocation>
    <subcellularLocation>
        <location evidence="1">Nucleus</location>
    </subcellularLocation>
</comment>
<gene>
    <name evidence="15" type="primary">nuf2</name>
    <name evidence="15" type="ORF">SOMG_02920</name>
</gene>
<keyword evidence="6" id="KW-0498">Mitosis</keyword>
<reference evidence="15 16" key="1">
    <citation type="journal article" date="2023" name="G3 (Bethesda)">
        <title>A high-quality reference genome for the fission yeast Schizosaccharomyces osmophilus.</title>
        <authorList>
            <person name="Jia G.S."/>
            <person name="Zhang W.C."/>
            <person name="Liang Y."/>
            <person name="Liu X.H."/>
            <person name="Rhind N."/>
            <person name="Pidoux A."/>
            <person name="Brysch-Herzberg M."/>
            <person name="Du L.L."/>
        </authorList>
    </citation>
    <scope>NUCLEOTIDE SEQUENCE [LARGE SCALE GENOMIC DNA]</scope>
    <source>
        <strain evidence="15 16">CBS 15793</strain>
    </source>
</reference>
<dbReference type="EMBL" id="CP115612">
    <property type="protein sequence ID" value="WBW74091.1"/>
    <property type="molecule type" value="Genomic_DNA"/>
</dbReference>
<dbReference type="InterPro" id="IPR005549">
    <property type="entry name" value="Kinetochore_Nuf2_N"/>
</dbReference>
<evidence type="ECO:0000259" key="13">
    <source>
        <dbReference type="Pfam" id="PF03800"/>
    </source>
</evidence>
<evidence type="ECO:0000256" key="8">
    <source>
        <dbReference type="ARBA" id="ARBA00023054"/>
    </source>
</evidence>
<dbReference type="GO" id="GO:0051315">
    <property type="term" value="P:attachment of mitotic spindle microtubules to kinetochore"/>
    <property type="evidence" value="ECO:0007669"/>
    <property type="project" value="TreeGrafter"/>
</dbReference>
<keyword evidence="9" id="KW-0539">Nucleus</keyword>
<dbReference type="Proteomes" id="UP001212411">
    <property type="component" value="Chromosome 2"/>
</dbReference>
<dbReference type="GO" id="GO:0031262">
    <property type="term" value="C:Ndc80 complex"/>
    <property type="evidence" value="ECO:0007669"/>
    <property type="project" value="InterPro"/>
</dbReference>
<proteinExistence type="inferred from homology"/>
<evidence type="ECO:0000256" key="12">
    <source>
        <dbReference type="SAM" id="Coils"/>
    </source>
</evidence>
<feature type="domain" description="Nuf2 DHR10-like" evidence="14">
    <location>
        <begin position="254"/>
        <end position="370"/>
    </location>
</feature>
<organism evidence="15 16">
    <name type="scientific">Schizosaccharomyces osmophilus</name>
    <dbReference type="NCBI Taxonomy" id="2545709"/>
    <lineage>
        <taxon>Eukaryota</taxon>
        <taxon>Fungi</taxon>
        <taxon>Dikarya</taxon>
        <taxon>Ascomycota</taxon>
        <taxon>Taphrinomycotina</taxon>
        <taxon>Schizosaccharomycetes</taxon>
        <taxon>Schizosaccharomycetales</taxon>
        <taxon>Schizosaccharomycetaceae</taxon>
        <taxon>Schizosaccharomyces</taxon>
    </lineage>
</organism>
<keyword evidence="7" id="KW-0995">Kinetochore</keyword>
<keyword evidence="8 12" id="KW-0175">Coiled coil</keyword>
<dbReference type="PANTHER" id="PTHR21650:SF2">
    <property type="entry name" value="KINETOCHORE PROTEIN NUF2"/>
    <property type="match status" value="1"/>
</dbReference>
<evidence type="ECO:0000256" key="1">
    <source>
        <dbReference type="ARBA" id="ARBA00004123"/>
    </source>
</evidence>
<evidence type="ECO:0000313" key="16">
    <source>
        <dbReference type="Proteomes" id="UP001212411"/>
    </source>
</evidence>
<dbReference type="Pfam" id="PF18595">
    <property type="entry name" value="Nuf2_DHR10-like"/>
    <property type="match status" value="1"/>
</dbReference>
<evidence type="ECO:0000256" key="7">
    <source>
        <dbReference type="ARBA" id="ARBA00022838"/>
    </source>
</evidence>
<evidence type="ECO:0000256" key="6">
    <source>
        <dbReference type="ARBA" id="ARBA00022776"/>
    </source>
</evidence>
<dbReference type="GO" id="GO:0007052">
    <property type="term" value="P:mitotic spindle organization"/>
    <property type="evidence" value="ECO:0007669"/>
    <property type="project" value="TreeGrafter"/>
</dbReference>
<feature type="coiled-coil region" evidence="12">
    <location>
        <begin position="190"/>
        <end position="217"/>
    </location>
</feature>
<feature type="coiled-coil region" evidence="12">
    <location>
        <begin position="319"/>
        <end position="413"/>
    </location>
</feature>
<evidence type="ECO:0000256" key="11">
    <source>
        <dbReference type="ARBA" id="ARBA00023328"/>
    </source>
</evidence>
<comment type="similarity">
    <text evidence="3">Belongs to the NUF2 family.</text>
</comment>
<dbReference type="GO" id="GO:0005634">
    <property type="term" value="C:nucleus"/>
    <property type="evidence" value="ECO:0007669"/>
    <property type="project" value="UniProtKB-SubCell"/>
</dbReference>
<keyword evidence="16" id="KW-1185">Reference proteome</keyword>
<evidence type="ECO:0000256" key="3">
    <source>
        <dbReference type="ARBA" id="ARBA00005498"/>
    </source>
</evidence>
<keyword evidence="4" id="KW-0158">Chromosome</keyword>
<accession>A0AAE9WF26</accession>
<protein>
    <submittedName>
        <fullName evidence="15">Ndc80 complex subunit Nuf2</fullName>
    </submittedName>
</protein>